<evidence type="ECO:0000313" key="6">
    <source>
        <dbReference type="Proteomes" id="UP000652720"/>
    </source>
</evidence>
<dbReference type="PROSITE" id="PS51194">
    <property type="entry name" value="HELICASE_CTER"/>
    <property type="match status" value="1"/>
</dbReference>
<accession>A0AAV4K639</accession>
<dbReference type="Proteomes" id="UP000630135">
    <property type="component" value="Unassembled WGS sequence"/>
</dbReference>
<dbReference type="PROSITE" id="PS51192">
    <property type="entry name" value="HELICASE_ATP_BIND_1"/>
    <property type="match status" value="1"/>
</dbReference>
<reference evidence="3" key="2">
    <citation type="journal article" date="2014" name="Int. J. Syst. Evol. Microbiol.">
        <title>Complete genome sequence of Corynebacterium casei LMG S-19264T (=DSM 44701T), isolated from a smear-ripened cheese.</title>
        <authorList>
            <consortium name="US DOE Joint Genome Institute (JGI-PGF)"/>
            <person name="Walter F."/>
            <person name="Albersmeier A."/>
            <person name="Kalinowski J."/>
            <person name="Ruckert C."/>
        </authorList>
    </citation>
    <scope>NUCLEOTIDE SEQUENCE</scope>
    <source>
        <strain evidence="3">CGMCC 1.8885</strain>
    </source>
</reference>
<feature type="domain" description="Helicase C-terminal" evidence="2">
    <location>
        <begin position="633"/>
        <end position="799"/>
    </location>
</feature>
<evidence type="ECO:0000313" key="3">
    <source>
        <dbReference type="EMBL" id="GGI85732.1"/>
    </source>
</evidence>
<dbReference type="Pfam" id="PF04851">
    <property type="entry name" value="ResIII"/>
    <property type="match status" value="1"/>
</dbReference>
<dbReference type="PANTHER" id="PTHR47396">
    <property type="entry name" value="TYPE I RESTRICTION ENZYME ECOKI R PROTEIN"/>
    <property type="match status" value="1"/>
</dbReference>
<dbReference type="GO" id="GO:0009307">
    <property type="term" value="P:DNA restriction-modification system"/>
    <property type="evidence" value="ECO:0007669"/>
    <property type="project" value="UniProtKB-KW"/>
</dbReference>
<evidence type="ECO:0000313" key="4">
    <source>
        <dbReference type="EMBL" id="GGP30169.1"/>
    </source>
</evidence>
<dbReference type="PANTHER" id="PTHR47396:SF1">
    <property type="entry name" value="ATP-DEPENDENT HELICASE IRC3-RELATED"/>
    <property type="match status" value="1"/>
</dbReference>
<reference evidence="4" key="1">
    <citation type="journal article" date="2014" name="Int. J. Syst. Evol. Microbiol.">
        <title>Complete genome of a new Firmicutes species belonging to the dominant human colonic microbiota ('Ruminococcus bicirculans') reveals two chromosomes and a selective capacity to utilize plant glucans.</title>
        <authorList>
            <consortium name="NISC Comparative Sequencing Program"/>
            <person name="Wegmann U."/>
            <person name="Louis P."/>
            <person name="Goesmann A."/>
            <person name="Henrissat B."/>
            <person name="Duncan S.H."/>
            <person name="Flint H.J."/>
        </authorList>
    </citation>
    <scope>NUCLEOTIDE SEQUENCE</scope>
    <source>
        <strain evidence="4">CGMCC 1.8884</strain>
    </source>
</reference>
<dbReference type="CDD" id="cd18799">
    <property type="entry name" value="SF2_C_EcoAI-like"/>
    <property type="match status" value="1"/>
</dbReference>
<dbReference type="Pfam" id="PF08463">
    <property type="entry name" value="EcoEI_R_C"/>
    <property type="match status" value="1"/>
</dbReference>
<dbReference type="InterPro" id="IPR050742">
    <property type="entry name" value="Helicase_Restrict-Modif_Enz"/>
</dbReference>
<dbReference type="SUPFAM" id="SSF52540">
    <property type="entry name" value="P-loop containing nucleoside triphosphate hydrolases"/>
    <property type="match status" value="1"/>
</dbReference>
<feature type="domain" description="Helicase ATP-binding" evidence="1">
    <location>
        <begin position="385"/>
        <end position="565"/>
    </location>
</feature>
<reference evidence="5" key="3">
    <citation type="journal article" date="2019" name="Int. J. Syst. Evol. Microbiol.">
        <title>The Global Catalogue of Microorganisms (GCM) 10K type strain sequencing project: providing services to taxonomists for standard genome sequencing and annotation.</title>
        <authorList>
            <consortium name="The Broad Institute Genomics Platform"/>
            <consortium name="The Broad Institute Genome Sequencing Center for Infectious Disease"/>
            <person name="Wu L."/>
            <person name="Ma J."/>
        </authorList>
    </citation>
    <scope>NUCLEOTIDE SEQUENCE [LARGE SCALE GENOMIC DNA]</scope>
    <source>
        <strain evidence="5">CGMCC 1.8884</strain>
    </source>
</reference>
<dbReference type="InterPro" id="IPR007409">
    <property type="entry name" value="Restrct_endonuc_type1_HsdR_N"/>
</dbReference>
<evidence type="ECO:0000259" key="1">
    <source>
        <dbReference type="PROSITE" id="PS51192"/>
    </source>
</evidence>
<evidence type="ECO:0000259" key="2">
    <source>
        <dbReference type="PROSITE" id="PS51194"/>
    </source>
</evidence>
<dbReference type="EMBL" id="BMMA01000019">
    <property type="protein sequence ID" value="GGI85732.1"/>
    <property type="molecule type" value="Genomic_DNA"/>
</dbReference>
<dbReference type="GO" id="GO:0005829">
    <property type="term" value="C:cytosol"/>
    <property type="evidence" value="ECO:0007669"/>
    <property type="project" value="TreeGrafter"/>
</dbReference>
<dbReference type="Gene3D" id="3.90.1570.30">
    <property type="match status" value="1"/>
</dbReference>
<dbReference type="Proteomes" id="UP000652720">
    <property type="component" value="Unassembled WGS sequence"/>
</dbReference>
<comment type="caution">
    <text evidence="3">The sequence shown here is derived from an EMBL/GenBank/DDBJ whole genome shotgun (WGS) entry which is preliminary data.</text>
</comment>
<dbReference type="Pfam" id="PF00271">
    <property type="entry name" value="Helicase_C"/>
    <property type="match status" value="1"/>
</dbReference>
<dbReference type="CDD" id="cd18032">
    <property type="entry name" value="DEXHc_RE_I_III_res"/>
    <property type="match status" value="1"/>
</dbReference>
<gene>
    <name evidence="3" type="primary">hsdR</name>
    <name evidence="4" type="ORF">GCM10008021_18200</name>
    <name evidence="3" type="ORF">GCM10010914_20250</name>
</gene>
<evidence type="ECO:0000313" key="5">
    <source>
        <dbReference type="Proteomes" id="UP000630135"/>
    </source>
</evidence>
<name>A0AAV4K639_9DEIO</name>
<dbReference type="InterPro" id="IPR006935">
    <property type="entry name" value="Helicase/UvrB_N"/>
</dbReference>
<reference evidence="3" key="4">
    <citation type="submission" date="2023-08" db="EMBL/GenBank/DDBJ databases">
        <authorList>
            <person name="Sun Q."/>
            <person name="Zhou Y."/>
        </authorList>
    </citation>
    <scope>NUCLEOTIDE SEQUENCE</scope>
    <source>
        <strain evidence="4">CGMCC 1.8884</strain>
        <strain evidence="3">CGMCC 1.8885</strain>
    </source>
</reference>
<proteinExistence type="predicted"/>
<dbReference type="Gene3D" id="3.40.50.300">
    <property type="entry name" value="P-loop containing nucleotide triphosphate hydrolases"/>
    <property type="match status" value="2"/>
</dbReference>
<sequence>MTPSAQVPSPNFEHLRVLEPLLADLGTLAERYVRDDPNTALLKLRQFGEALARFLAARGGLPESQGSEQVERLATLRRAGLLPDNVWQLLTTIRRTGNQANHQFTGEAEEALTLLQYAWIIGIWLMQTLHDPQFPRGEFVLPQPGPDPQQLQALLLAAEQARQEAEAKLAQVQTVTPQTATALIQAAKQAAQSVELSEAQTRALIDDQLREAGWEADTRHFTYEAGTRPEEGRNLAISEWPCEGGRADYVLFIGLQAVGVVEAKRKNKSVYGALEQARRYSRTVHLEGHASTGSPWGVYRVPFLFSTNGRAYLPQLKTESGIWFWDARRETNPSYPLPGWHTPAGLGKLLEKDTEAADARLREEPFEYTLKLRPYQVAAIKAVEKNIAEGQRELLLAMATGTGKTKTAIALIYRLLEAQRFHRVLFLVDRETLGLQAGSDFETVKLSGSTTFANTFNLTGLKDGSLEQATQVHIATVQSLVRRVTAGLERVDTYDLIVVDEAHRGYTLDKELAEVELGWRSESEYVSKYRQVIEFFDAVKIALTATPALHTTQIFGMPVFAYTYREAVLDGVLIDHEPPILIETELSRSGIHFSKGEQVPTYTAGEDEIKLFDAPDDIGLEVEDFNRKVIAKGFNQAVAKHLAEQLNPFGPEKTLIFCVNDRHADEMVDLLKDAFRNKYGELSEHAIIKITGASDRPQELIRHYRNETNPTIAVTVDLLTTGVDVPRISNLVFLRRVGSRILFEQMLGRATRRADDIGKETFRIYDPVGAYEAATSYSTMQPVVQQPKRTFATLAQDFALAPTEAAQKLLRDELVGKLRRVSRHLTQAARDTFEGVTGRDPENYIRLLRESTPQEAAQTVQGHAEIMTVLDTGRTRSGLPVFISEHADQVVSQVQAYPTGERPEDYLTAFERFVRENRDHIPALVTVLTRPSDLTRAELRALRSALDAEGYNETLLRSAYASAKQVDVAAHIIGFLRAAAAQELPSPFEARVDAALSRLLGSRAWTPVQKNWLTQLARQLKKDGILDEARFDEPSSPVRQQMGGFQKLSENVFGGELGAILTQFEEEVWAQSA</sequence>
<dbReference type="RefSeq" id="WP_017870380.1">
    <property type="nucleotide sequence ID" value="NZ_BMLZ01000021.1"/>
</dbReference>
<dbReference type="InterPro" id="IPR014001">
    <property type="entry name" value="Helicase_ATP-bd"/>
</dbReference>
<dbReference type="SMART" id="SM00487">
    <property type="entry name" value="DEXDc"/>
    <property type="match status" value="1"/>
</dbReference>
<dbReference type="EMBL" id="BMLZ01000021">
    <property type="protein sequence ID" value="GGP30169.1"/>
    <property type="molecule type" value="Genomic_DNA"/>
</dbReference>
<dbReference type="Pfam" id="PF04313">
    <property type="entry name" value="HSDR_N"/>
    <property type="match status" value="1"/>
</dbReference>
<dbReference type="GO" id="GO:0003677">
    <property type="term" value="F:DNA binding"/>
    <property type="evidence" value="ECO:0007669"/>
    <property type="project" value="UniProtKB-KW"/>
</dbReference>
<dbReference type="InterPro" id="IPR001650">
    <property type="entry name" value="Helicase_C-like"/>
</dbReference>
<dbReference type="GO" id="GO:0009035">
    <property type="term" value="F:type I site-specific deoxyribonuclease activity"/>
    <property type="evidence" value="ECO:0007669"/>
    <property type="project" value="UniProtKB-EC"/>
</dbReference>
<dbReference type="GO" id="GO:0005524">
    <property type="term" value="F:ATP binding"/>
    <property type="evidence" value="ECO:0007669"/>
    <property type="project" value="UniProtKB-KW"/>
</dbReference>
<protein>
    <submittedName>
        <fullName evidence="3">Type I restriction-modification system deoxyribonuclease</fullName>
    </submittedName>
</protein>
<dbReference type="AlphaFoldDB" id="A0AAV4K639"/>
<dbReference type="InterPro" id="IPR027417">
    <property type="entry name" value="P-loop_NTPase"/>
</dbReference>
<dbReference type="InterPro" id="IPR013670">
    <property type="entry name" value="EcoEI_R_C_dom"/>
</dbReference>
<keyword evidence="5" id="KW-1185">Reference proteome</keyword>
<dbReference type="GeneID" id="59166864"/>
<organism evidence="3 6">
    <name type="scientific">Deinococcus wulumuqiensis</name>
    <dbReference type="NCBI Taxonomy" id="980427"/>
    <lineage>
        <taxon>Bacteria</taxon>
        <taxon>Thermotogati</taxon>
        <taxon>Deinococcota</taxon>
        <taxon>Deinococci</taxon>
        <taxon>Deinococcales</taxon>
        <taxon>Deinococcaceae</taxon>
        <taxon>Deinococcus</taxon>
    </lineage>
</organism>
<dbReference type="NCBIfam" id="NF008521">
    <property type="entry name" value="PRK11448.1"/>
    <property type="match status" value="1"/>
</dbReference>